<proteinExistence type="predicted"/>
<dbReference type="Proteomes" id="UP000007752">
    <property type="component" value="Chromosome 1"/>
</dbReference>
<gene>
    <name evidence="2" type="ORF">OsJ_01262</name>
</gene>
<feature type="chain" id="PRO_5002883471" evidence="1">
    <location>
        <begin position="20"/>
        <end position="87"/>
    </location>
</feature>
<accession>B9EV62</accession>
<feature type="signal peptide" evidence="1">
    <location>
        <begin position="1"/>
        <end position="19"/>
    </location>
</feature>
<protein>
    <submittedName>
        <fullName evidence="2">Uncharacterized protein</fullName>
    </submittedName>
</protein>
<name>B9EV62_ORYSJ</name>
<evidence type="ECO:0000256" key="1">
    <source>
        <dbReference type="SAM" id="SignalP"/>
    </source>
</evidence>
<reference evidence="2" key="1">
    <citation type="journal article" date="2005" name="PLoS Biol.">
        <title>The genomes of Oryza sativa: a history of duplications.</title>
        <authorList>
            <person name="Yu J."/>
            <person name="Wang J."/>
            <person name="Lin W."/>
            <person name="Li S."/>
            <person name="Li H."/>
            <person name="Zhou J."/>
            <person name="Ni P."/>
            <person name="Dong W."/>
            <person name="Hu S."/>
            <person name="Zeng C."/>
            <person name="Zhang J."/>
            <person name="Zhang Y."/>
            <person name="Li R."/>
            <person name="Xu Z."/>
            <person name="Li S."/>
            <person name="Li X."/>
            <person name="Zheng H."/>
            <person name="Cong L."/>
            <person name="Lin L."/>
            <person name="Yin J."/>
            <person name="Geng J."/>
            <person name="Li G."/>
            <person name="Shi J."/>
            <person name="Liu J."/>
            <person name="Lv H."/>
            <person name="Li J."/>
            <person name="Wang J."/>
            <person name="Deng Y."/>
            <person name="Ran L."/>
            <person name="Shi X."/>
            <person name="Wang X."/>
            <person name="Wu Q."/>
            <person name="Li C."/>
            <person name="Ren X."/>
            <person name="Wang J."/>
            <person name="Wang X."/>
            <person name="Li D."/>
            <person name="Liu D."/>
            <person name="Zhang X."/>
            <person name="Ji Z."/>
            <person name="Zhao W."/>
            <person name="Sun Y."/>
            <person name="Zhang Z."/>
            <person name="Bao J."/>
            <person name="Han Y."/>
            <person name="Dong L."/>
            <person name="Ji J."/>
            <person name="Chen P."/>
            <person name="Wu S."/>
            <person name="Liu J."/>
            <person name="Xiao Y."/>
            <person name="Bu D."/>
            <person name="Tan J."/>
            <person name="Yang L."/>
            <person name="Ye C."/>
            <person name="Zhang J."/>
            <person name="Xu J."/>
            <person name="Zhou Y."/>
            <person name="Yu Y."/>
            <person name="Zhang B."/>
            <person name="Zhuang S."/>
            <person name="Wei H."/>
            <person name="Liu B."/>
            <person name="Lei M."/>
            <person name="Yu H."/>
            <person name="Li Y."/>
            <person name="Xu H."/>
            <person name="Wei S."/>
            <person name="He X."/>
            <person name="Fang L."/>
            <person name="Zhang Z."/>
            <person name="Zhang Y."/>
            <person name="Huang X."/>
            <person name="Su Z."/>
            <person name="Tong W."/>
            <person name="Li J."/>
            <person name="Tong Z."/>
            <person name="Li S."/>
            <person name="Ye J."/>
            <person name="Wang L."/>
            <person name="Fang L."/>
            <person name="Lei T."/>
            <person name="Chen C."/>
            <person name="Chen H."/>
            <person name="Xu Z."/>
            <person name="Li H."/>
            <person name="Huang H."/>
            <person name="Zhang F."/>
            <person name="Xu H."/>
            <person name="Li N."/>
            <person name="Zhao C."/>
            <person name="Li S."/>
            <person name="Dong L."/>
            <person name="Huang Y."/>
            <person name="Li L."/>
            <person name="Xi Y."/>
            <person name="Qi Q."/>
            <person name="Li W."/>
            <person name="Zhang B."/>
            <person name="Hu W."/>
            <person name="Zhang Y."/>
            <person name="Tian X."/>
            <person name="Jiao Y."/>
            <person name="Liang X."/>
            <person name="Jin J."/>
            <person name="Gao L."/>
            <person name="Zheng W."/>
            <person name="Hao B."/>
            <person name="Liu S."/>
            <person name="Wang W."/>
            <person name="Yuan L."/>
            <person name="Cao M."/>
            <person name="McDermott J."/>
            <person name="Samudrala R."/>
            <person name="Wang J."/>
            <person name="Wong G.K."/>
            <person name="Yang H."/>
        </authorList>
    </citation>
    <scope>NUCLEOTIDE SEQUENCE [LARGE SCALE GENOMIC DNA]</scope>
</reference>
<dbReference type="AlphaFoldDB" id="B9EV62"/>
<organism evidence="2">
    <name type="scientific">Oryza sativa subsp. japonica</name>
    <name type="common">Rice</name>
    <dbReference type="NCBI Taxonomy" id="39947"/>
    <lineage>
        <taxon>Eukaryota</taxon>
        <taxon>Viridiplantae</taxon>
        <taxon>Streptophyta</taxon>
        <taxon>Embryophyta</taxon>
        <taxon>Tracheophyta</taxon>
        <taxon>Spermatophyta</taxon>
        <taxon>Magnoliopsida</taxon>
        <taxon>Liliopsida</taxon>
        <taxon>Poales</taxon>
        <taxon>Poaceae</taxon>
        <taxon>BOP clade</taxon>
        <taxon>Oryzoideae</taxon>
        <taxon>Oryzeae</taxon>
        <taxon>Oryzinae</taxon>
        <taxon>Oryza</taxon>
        <taxon>Oryza sativa</taxon>
    </lineage>
</organism>
<evidence type="ECO:0000313" key="2">
    <source>
        <dbReference type="EMBL" id="EEE54312.1"/>
    </source>
</evidence>
<keyword evidence="1" id="KW-0732">Signal</keyword>
<sequence length="87" mass="9708">MRAIRCGALLLFDVWGIFAVDWGGEVGGAVGRVVAAVEVLSGFFSVDEWGIFAVDWGERFDYGIFTLKFTETFTNYWMITSEGVLKI</sequence>
<dbReference type="EMBL" id="CM000138">
    <property type="protein sequence ID" value="EEE54312.1"/>
    <property type="molecule type" value="Genomic_DNA"/>
</dbReference>
<reference evidence="2" key="2">
    <citation type="submission" date="2008-12" db="EMBL/GenBank/DDBJ databases">
        <title>Improved gene annotation of the rice (Oryza sativa) genomes.</title>
        <authorList>
            <person name="Wang J."/>
            <person name="Li R."/>
            <person name="Fan W."/>
            <person name="Huang Q."/>
            <person name="Zhang J."/>
            <person name="Zhou Y."/>
            <person name="Hu Y."/>
            <person name="Zi S."/>
            <person name="Li J."/>
            <person name="Ni P."/>
            <person name="Zheng H."/>
            <person name="Zhang Y."/>
            <person name="Zhao M."/>
            <person name="Hao Q."/>
            <person name="McDermott J."/>
            <person name="Samudrala R."/>
            <person name="Kristiansen K."/>
            <person name="Wong G.K.-S."/>
        </authorList>
    </citation>
    <scope>NUCLEOTIDE SEQUENCE</scope>
</reference>